<feature type="transmembrane region" description="Helical" evidence="1">
    <location>
        <begin position="117"/>
        <end position="137"/>
    </location>
</feature>
<keyword evidence="1" id="KW-0812">Transmembrane</keyword>
<feature type="transmembrane region" description="Helical" evidence="1">
    <location>
        <begin position="328"/>
        <end position="349"/>
    </location>
</feature>
<dbReference type="KEGG" id="eha:Ethha_2344"/>
<organism evidence="2 3">
    <name type="scientific">Ethanoligenens harbinense (strain DSM 18485 / JCM 12961 / CGMCC 1.5033 / YUAN-3)</name>
    <dbReference type="NCBI Taxonomy" id="663278"/>
    <lineage>
        <taxon>Bacteria</taxon>
        <taxon>Bacillati</taxon>
        <taxon>Bacillota</taxon>
        <taxon>Clostridia</taxon>
        <taxon>Eubacteriales</taxon>
        <taxon>Oscillospiraceae</taxon>
        <taxon>Ethanoligenens</taxon>
    </lineage>
</organism>
<keyword evidence="1" id="KW-0472">Membrane</keyword>
<evidence type="ECO:0008006" key="4">
    <source>
        <dbReference type="Google" id="ProtNLM"/>
    </source>
</evidence>
<feature type="transmembrane region" description="Helical" evidence="1">
    <location>
        <begin position="12"/>
        <end position="29"/>
    </location>
</feature>
<keyword evidence="3" id="KW-1185">Reference proteome</keyword>
<feature type="transmembrane region" description="Helical" evidence="1">
    <location>
        <begin position="210"/>
        <end position="234"/>
    </location>
</feature>
<sequence length="404" mass="46633">MMESKWIYIRNYLIVILMILSSKTVYFGLIYVRLTYLALSGICVISLIFSIHHKTKIKLDNLIVLFVIFVEMTMQFLAYNDQLSSSFIHTFVVTYLPFIISFFCTALLTKESYLIKYVNVLIVISLVSLVCFSIAVLNPELAWAFITKTEFNNSIYNISPFYTWGWGIHVFARNSGPFWEPGAFQGFIIMAVLFMLFTPGKHKHVKFKMFVLLATMITTGSTTGYILTIVVLFIFHKRFEKLFLEDRSLRGKNWIKFVVVIMTVGVLFYIVLSNNISDKLVNTNISGMTRKYDFLNGFNVVFDHPFIGYSFTNARITRLGELGMTTDISVGLSSLLFTCGIPFGLYYLWRLYGGLKAFFHPTALEWAGLIVVFVILNCTEVLWWLPVYTVFLFRFSATKEKYID</sequence>
<proteinExistence type="predicted"/>
<dbReference type="AlphaFoldDB" id="E6U4W8"/>
<name>E6U4W8_ETHHY</name>
<dbReference type="STRING" id="663278.Ethha_2344"/>
<keyword evidence="1" id="KW-1133">Transmembrane helix</keyword>
<accession>E6U4W8</accession>
<feature type="transmembrane region" description="Helical" evidence="1">
    <location>
        <begin position="254"/>
        <end position="272"/>
    </location>
</feature>
<feature type="transmembrane region" description="Helical" evidence="1">
    <location>
        <begin position="182"/>
        <end position="198"/>
    </location>
</feature>
<protein>
    <recommendedName>
        <fullName evidence="4">O-antigen polymerase</fullName>
    </recommendedName>
</protein>
<dbReference type="EMBL" id="CP002400">
    <property type="protein sequence ID" value="ADU27853.1"/>
    <property type="molecule type" value="Genomic_DNA"/>
</dbReference>
<evidence type="ECO:0000313" key="3">
    <source>
        <dbReference type="Proteomes" id="UP000001551"/>
    </source>
</evidence>
<gene>
    <name evidence="2" type="ordered locus">Ethha_2344</name>
</gene>
<reference evidence="2 3" key="1">
    <citation type="submission" date="2010-12" db="EMBL/GenBank/DDBJ databases">
        <title>Complete sequence of Ethanoligenens harbinense YUAN-3.</title>
        <authorList>
            <person name="Lucas S."/>
            <person name="Copeland A."/>
            <person name="Lapidus A."/>
            <person name="Cheng J.-F."/>
            <person name="Bruce D."/>
            <person name="Goodwin L."/>
            <person name="Pitluck S."/>
            <person name="Chertkov O."/>
            <person name="Misra M."/>
            <person name="Detter J.C."/>
            <person name="Han C."/>
            <person name="Tapia R."/>
            <person name="Land M."/>
            <person name="Hauser L."/>
            <person name="Jeffries C."/>
            <person name="Kyrpides N."/>
            <person name="Ivanova N."/>
            <person name="Mikhailova N."/>
            <person name="Wang A."/>
            <person name="Mouttaki H."/>
            <person name="He Z."/>
            <person name="Zhou J."/>
            <person name="Hemme C.L."/>
            <person name="Woyke T."/>
        </authorList>
    </citation>
    <scope>NUCLEOTIDE SEQUENCE [LARGE SCALE GENOMIC DNA]</scope>
    <source>
        <strain evidence="3">DSM 18485 / JCM 12961 / CGMCC 1.5033 / YUAN-3</strain>
    </source>
</reference>
<feature type="transmembrane region" description="Helical" evidence="1">
    <location>
        <begin position="86"/>
        <end position="108"/>
    </location>
</feature>
<feature type="transmembrane region" description="Helical" evidence="1">
    <location>
        <begin position="59"/>
        <end position="80"/>
    </location>
</feature>
<evidence type="ECO:0000256" key="1">
    <source>
        <dbReference type="SAM" id="Phobius"/>
    </source>
</evidence>
<dbReference type="Proteomes" id="UP000001551">
    <property type="component" value="Chromosome"/>
</dbReference>
<evidence type="ECO:0000313" key="2">
    <source>
        <dbReference type="EMBL" id="ADU27853.1"/>
    </source>
</evidence>
<feature type="transmembrane region" description="Helical" evidence="1">
    <location>
        <begin position="369"/>
        <end position="393"/>
    </location>
</feature>
<dbReference type="eggNOG" id="ENOG5033BSA">
    <property type="taxonomic scope" value="Bacteria"/>
</dbReference>
<feature type="transmembrane region" description="Helical" evidence="1">
    <location>
        <begin position="35"/>
        <end position="52"/>
    </location>
</feature>
<dbReference type="HOGENOM" id="CLU_681033_0_0_9"/>